<evidence type="ECO:0000256" key="1">
    <source>
        <dbReference type="SAM" id="MobiDB-lite"/>
    </source>
</evidence>
<evidence type="ECO:0000313" key="3">
    <source>
        <dbReference type="Proteomes" id="UP000019491"/>
    </source>
</evidence>
<reference evidence="2 3" key="1">
    <citation type="submission" date="2014-02" db="EMBL/GenBank/DDBJ databases">
        <title>Whole genome shotgun sequence of Rhodococcus wratislaviensis NBRC 100605.</title>
        <authorList>
            <person name="Hosoyama A."/>
            <person name="Tsuchikane K."/>
            <person name="Yoshida I."/>
            <person name="Ohji S."/>
            <person name="Ichikawa N."/>
            <person name="Yamazoe A."/>
            <person name="Fujita N."/>
        </authorList>
    </citation>
    <scope>NUCLEOTIDE SEQUENCE [LARGE SCALE GENOMIC DNA]</scope>
    <source>
        <strain evidence="2 3">NBRC 100605</strain>
    </source>
</reference>
<feature type="compositionally biased region" description="Basic and acidic residues" evidence="1">
    <location>
        <begin position="62"/>
        <end position="71"/>
    </location>
</feature>
<comment type="caution">
    <text evidence="2">The sequence shown here is derived from an EMBL/GenBank/DDBJ whole genome shotgun (WGS) entry which is preliminary data.</text>
</comment>
<dbReference type="EMBL" id="BAWF01000025">
    <property type="protein sequence ID" value="GAF45682.1"/>
    <property type="molecule type" value="Genomic_DNA"/>
</dbReference>
<proteinExistence type="predicted"/>
<keyword evidence="3" id="KW-1185">Reference proteome</keyword>
<gene>
    <name evidence="2" type="ORF">RW1_025_00090</name>
</gene>
<dbReference type="Proteomes" id="UP000019491">
    <property type="component" value="Unassembled WGS sequence"/>
</dbReference>
<accession>X0Q3K5</accession>
<evidence type="ECO:0000313" key="2">
    <source>
        <dbReference type="EMBL" id="GAF45682.1"/>
    </source>
</evidence>
<name>X0Q3K5_RHOWR</name>
<feature type="region of interest" description="Disordered" evidence="1">
    <location>
        <begin position="62"/>
        <end position="112"/>
    </location>
</feature>
<dbReference type="AlphaFoldDB" id="X0Q3K5"/>
<sequence length="260" mass="27941">MAVPRVDRIVATERIGDLAIRRWRGGGKYEFVRAKVPDTAVGEMHGRIRYCPKASISMRIRSRWEPSDRRGQTTGGSGLSRGFTVRGHAAARASDTPIRLVHSSSRQRIGPAHRGRLPIASVTNARVTGDGVGDSPCTHQFLVTLTVQTITINPAPMPTVRSATSLANGPDVRHPQRHSTVIPPTVARSDVSERAGSPVRRSVVGYEWNPGPTSASCRRVDLVVPFDHTATMVTKGYAVGRLARSELDDPAARAASGSSG</sequence>
<organism evidence="2 3">
    <name type="scientific">Rhodococcus wratislaviensis NBRC 100605</name>
    <dbReference type="NCBI Taxonomy" id="1219028"/>
    <lineage>
        <taxon>Bacteria</taxon>
        <taxon>Bacillati</taxon>
        <taxon>Actinomycetota</taxon>
        <taxon>Actinomycetes</taxon>
        <taxon>Mycobacteriales</taxon>
        <taxon>Nocardiaceae</taxon>
        <taxon>Rhodococcus</taxon>
    </lineage>
</organism>
<protein>
    <submittedName>
        <fullName evidence="2">Uncharacterized protein</fullName>
    </submittedName>
</protein>